<dbReference type="PANTHER" id="PTHR31286">
    <property type="entry name" value="GLYCINE-RICH CELL WALL STRUCTURAL PROTEIN 1.8-LIKE"/>
    <property type="match status" value="1"/>
</dbReference>
<keyword evidence="1" id="KW-0863">Zinc-finger</keyword>
<dbReference type="EMBL" id="FR852831">
    <property type="protein sequence ID" value="CCA66043.1"/>
    <property type="molecule type" value="Genomic_DNA"/>
</dbReference>
<evidence type="ECO:0000256" key="1">
    <source>
        <dbReference type="PROSITE-ProRule" id="PRU00047"/>
    </source>
</evidence>
<proteinExistence type="predicted"/>
<dbReference type="InterPro" id="IPR025836">
    <property type="entry name" value="Zn_knuckle_CX2CX4HX4C"/>
</dbReference>
<accession>F4NCI9</accession>
<dbReference type="InterPro" id="IPR040256">
    <property type="entry name" value="At4g02000-like"/>
</dbReference>
<feature type="domain" description="CCHC-type" evidence="2">
    <location>
        <begin position="205"/>
        <end position="218"/>
    </location>
</feature>
<reference evidence="3" key="1">
    <citation type="journal article" date="2014" name="Plant J.">
        <title>Profiling of extensively diversified plant LINEs reveals distinct plant-specific subclades.</title>
        <authorList>
            <person name="Heitkam T."/>
            <person name="Holtgrawe D."/>
            <person name="Dohm J.C."/>
            <person name="Minoche A.E."/>
            <person name="Himmelbauer H."/>
            <person name="Weisshaar B."/>
            <person name="Schmidt T."/>
        </authorList>
    </citation>
    <scope>NUCLEOTIDE SEQUENCE</scope>
    <source>
        <tissue evidence="3">Leaf</tissue>
    </source>
</reference>
<sequence length="438" mass="49652">MAEEILNSVSNLRIDDEEEQVIDIVSLNPNNENNVSLLLIGKLLTERSYNIDAFKRTITTVWAPQHGLVIRTLKPNLFAFQFYHWRDMSKVMDGRPWCFDNMLVLLKEADGDEQPDQVCLNHSPFWIRLKNLPFNMRSNDVVKALIGNLGEILDIEEDVLGIGRYRRVKVLLDVSKPLRRYRKLRDKSGKDLQVDFAYERLPFFCLACGIMGHAEKDCQFVLDEDKCEKLGWNLSLKATPRKGRNKEMEEELKFKHCKKNLFDKPSELVKQGSLLIKEHVISPDTNPIKAINSPQFSNNGGNLMAAASAVSISTIPQKTCSPAPQLVDPPVCDTPPTPTFCPHSQIVPPFVFTSIKEPIVSKHKAWKRLARGPMIDKGDVSFMEMDHDLITTKRPHDSDFDGELIADTTVKRLKLSVSHDVAPVFPAEVGDDQPRQAL</sequence>
<keyword evidence="1" id="KW-0862">Zinc</keyword>
<dbReference type="AlphaFoldDB" id="F4NCI9"/>
<dbReference type="Pfam" id="PF14111">
    <property type="entry name" value="DUF4283"/>
    <property type="match status" value="1"/>
</dbReference>
<dbReference type="InterPro" id="IPR025558">
    <property type="entry name" value="DUF4283"/>
</dbReference>
<dbReference type="GO" id="GO:0008270">
    <property type="term" value="F:zinc ion binding"/>
    <property type="evidence" value="ECO:0007669"/>
    <property type="project" value="UniProtKB-KW"/>
</dbReference>
<evidence type="ECO:0000259" key="2">
    <source>
        <dbReference type="PROSITE" id="PS50158"/>
    </source>
</evidence>
<keyword evidence="1" id="KW-0479">Metal-binding</keyword>
<dbReference type="InterPro" id="IPR001878">
    <property type="entry name" value="Znf_CCHC"/>
</dbReference>
<dbReference type="Pfam" id="PF14392">
    <property type="entry name" value="zf-CCHC_4"/>
    <property type="match status" value="1"/>
</dbReference>
<dbReference type="GO" id="GO:0003676">
    <property type="term" value="F:nucleic acid binding"/>
    <property type="evidence" value="ECO:0007669"/>
    <property type="project" value="InterPro"/>
</dbReference>
<evidence type="ECO:0000313" key="3">
    <source>
        <dbReference type="EMBL" id="CCA66043.1"/>
    </source>
</evidence>
<organism evidence="3">
    <name type="scientific">Beta vulgaris subsp. vulgaris</name>
    <name type="common">Beet</name>
    <dbReference type="NCBI Taxonomy" id="3555"/>
    <lineage>
        <taxon>Eukaryota</taxon>
        <taxon>Viridiplantae</taxon>
        <taxon>Streptophyta</taxon>
        <taxon>Embryophyta</taxon>
        <taxon>Tracheophyta</taxon>
        <taxon>Spermatophyta</taxon>
        <taxon>Magnoliopsida</taxon>
        <taxon>eudicotyledons</taxon>
        <taxon>Gunneridae</taxon>
        <taxon>Pentapetalae</taxon>
        <taxon>Caryophyllales</taxon>
        <taxon>Chenopodiaceae</taxon>
        <taxon>Betoideae</taxon>
        <taxon>Beta</taxon>
    </lineage>
</organism>
<dbReference type="PROSITE" id="PS50158">
    <property type="entry name" value="ZF_CCHC"/>
    <property type="match status" value="1"/>
</dbReference>
<dbReference type="PANTHER" id="PTHR31286:SF167">
    <property type="entry name" value="OS09G0268800 PROTEIN"/>
    <property type="match status" value="1"/>
</dbReference>
<protein>
    <recommendedName>
        <fullName evidence="2">CCHC-type domain-containing protein</fullName>
    </recommendedName>
</protein>
<name>F4NCI9_BETVV</name>